<dbReference type="InterPro" id="IPR051678">
    <property type="entry name" value="AGP_Transferase"/>
</dbReference>
<dbReference type="eggNOG" id="COG3173">
    <property type="taxonomic scope" value="Bacteria"/>
</dbReference>
<feature type="domain" description="Aminoglycoside phosphotransferase" evidence="1">
    <location>
        <begin position="5"/>
        <end position="213"/>
    </location>
</feature>
<dbReference type="AlphaFoldDB" id="I0V2R5"/>
<dbReference type="PANTHER" id="PTHR21310">
    <property type="entry name" value="AMINOGLYCOSIDE PHOSPHOTRANSFERASE-RELATED-RELATED"/>
    <property type="match status" value="1"/>
</dbReference>
<proteinExistence type="predicted"/>
<dbReference type="Gene3D" id="3.90.1200.10">
    <property type="match status" value="1"/>
</dbReference>
<evidence type="ECO:0000259" key="1">
    <source>
        <dbReference type="Pfam" id="PF01636"/>
    </source>
</evidence>
<keyword evidence="2" id="KW-0808">Transferase</keyword>
<keyword evidence="3" id="KW-1185">Reference proteome</keyword>
<dbReference type="STRING" id="882086.SacxiDRAFT_2186"/>
<dbReference type="InterPro" id="IPR002575">
    <property type="entry name" value="Aminoglycoside_PTrfase"/>
</dbReference>
<dbReference type="PANTHER" id="PTHR21310:SF15">
    <property type="entry name" value="AMINOGLYCOSIDE PHOSPHOTRANSFERASE DOMAIN-CONTAINING PROTEIN"/>
    <property type="match status" value="1"/>
</dbReference>
<evidence type="ECO:0000313" key="3">
    <source>
        <dbReference type="Proteomes" id="UP000004691"/>
    </source>
</evidence>
<dbReference type="SUPFAM" id="SSF56112">
    <property type="entry name" value="Protein kinase-like (PK-like)"/>
    <property type="match status" value="1"/>
</dbReference>
<organism evidence="2 3">
    <name type="scientific">Saccharomonospora xinjiangensis XJ-54</name>
    <dbReference type="NCBI Taxonomy" id="882086"/>
    <lineage>
        <taxon>Bacteria</taxon>
        <taxon>Bacillati</taxon>
        <taxon>Actinomycetota</taxon>
        <taxon>Actinomycetes</taxon>
        <taxon>Pseudonocardiales</taxon>
        <taxon>Pseudonocardiaceae</taxon>
        <taxon>Saccharomonospora</taxon>
    </lineage>
</organism>
<dbReference type="InterPro" id="IPR011009">
    <property type="entry name" value="Kinase-like_dom_sf"/>
</dbReference>
<dbReference type="Proteomes" id="UP000004691">
    <property type="component" value="Unassembled WGS sequence"/>
</dbReference>
<dbReference type="EMBL" id="JH636049">
    <property type="protein sequence ID" value="EID54418.1"/>
    <property type="molecule type" value="Genomic_DNA"/>
</dbReference>
<reference evidence="2 3" key="1">
    <citation type="submission" date="2012-01" db="EMBL/GenBank/DDBJ databases">
        <title>Improved High-Quality Draft sequence of Saccharomonospora xinjiangensis XJ-54.</title>
        <authorList>
            <consortium name="US DOE Joint Genome Institute"/>
            <person name="Lucas S."/>
            <person name="Han J."/>
            <person name="Lapidus A."/>
            <person name="Cheng J.-F."/>
            <person name="Goodwin L."/>
            <person name="Pitluck S."/>
            <person name="Peters L."/>
            <person name="Mikhailova N."/>
            <person name="Teshima H."/>
            <person name="Detter J.C."/>
            <person name="Han C."/>
            <person name="Tapia R."/>
            <person name="Land M."/>
            <person name="Hauser L."/>
            <person name="Kyrpides N."/>
            <person name="Ivanova N."/>
            <person name="Pagani I."/>
            <person name="Brambilla E.-M."/>
            <person name="Klenk H.-P."/>
            <person name="Woyke T."/>
        </authorList>
    </citation>
    <scope>NUCLEOTIDE SEQUENCE [LARGE SCALE GENOMIC DNA]</scope>
    <source>
        <strain evidence="2 3">XJ-54</strain>
    </source>
</reference>
<name>I0V2R5_9PSEU</name>
<dbReference type="GO" id="GO:0016740">
    <property type="term" value="F:transferase activity"/>
    <property type="evidence" value="ECO:0007669"/>
    <property type="project" value="UniProtKB-KW"/>
</dbReference>
<gene>
    <name evidence="2" type="ORF">SacxiDRAFT_2186</name>
</gene>
<dbReference type="HOGENOM" id="CLU_1224016_0_0_11"/>
<evidence type="ECO:0000313" key="2">
    <source>
        <dbReference type="EMBL" id="EID54418.1"/>
    </source>
</evidence>
<accession>I0V2R5</accession>
<dbReference type="Gene3D" id="3.30.200.20">
    <property type="entry name" value="Phosphorylase Kinase, domain 1"/>
    <property type="match status" value="1"/>
</dbReference>
<sequence>MATLRDGRWIERRPRRPAVTAQLRREASFLPWLAPALPLRVPVPRILVDQPGHEFVSTHELVPGEPLCAFTSANGRRLGRFLRALHSRSSDDAVRHGLLPASGAAEDLANDVNLFRRTVLPLVPAGWRPDAQAVLDRVGTFPFDTVVHGDLGPEHVLTCDDVITGVIDFGDARCGDAAMDFSWVLHGTPSVFGEAAAEEYGVTPAVRERARVWRRLSPWYDVTRGLGTGDADMVRDGLDGLVNRLRKP</sequence>
<dbReference type="Pfam" id="PF01636">
    <property type="entry name" value="APH"/>
    <property type="match status" value="1"/>
</dbReference>
<protein>
    <submittedName>
        <fullName evidence="2">Putative aminoglycoside phosphotransferase</fullName>
    </submittedName>
</protein>